<dbReference type="InterPro" id="IPR007173">
    <property type="entry name" value="ALO_C"/>
</dbReference>
<dbReference type="InterPro" id="IPR036318">
    <property type="entry name" value="FAD-bd_PCMH-like_sf"/>
</dbReference>
<organism evidence="3 4">
    <name type="scientific">Aquimarina aggregata</name>
    <dbReference type="NCBI Taxonomy" id="1642818"/>
    <lineage>
        <taxon>Bacteria</taxon>
        <taxon>Pseudomonadati</taxon>
        <taxon>Bacteroidota</taxon>
        <taxon>Flavobacteriia</taxon>
        <taxon>Flavobacteriales</taxon>
        <taxon>Flavobacteriaceae</taxon>
        <taxon>Aquimarina</taxon>
    </lineage>
</organism>
<keyword evidence="4" id="KW-1185">Reference proteome</keyword>
<gene>
    <name evidence="3" type="ORF">AWE51_02565</name>
</gene>
<dbReference type="Pfam" id="PF04030">
    <property type="entry name" value="ALO"/>
    <property type="match status" value="1"/>
</dbReference>
<dbReference type="AlphaFoldDB" id="A0A163CEY4"/>
<dbReference type="InterPro" id="IPR010031">
    <property type="entry name" value="FAD_lactone_oxidase-like"/>
</dbReference>
<evidence type="ECO:0000313" key="4">
    <source>
        <dbReference type="Proteomes" id="UP000076715"/>
    </source>
</evidence>
<dbReference type="Gene3D" id="3.30.465.10">
    <property type="match status" value="1"/>
</dbReference>
<dbReference type="SUPFAM" id="SSF56176">
    <property type="entry name" value="FAD-binding/transporter-associated domain-like"/>
    <property type="match status" value="1"/>
</dbReference>
<dbReference type="OrthoDB" id="9800184at2"/>
<dbReference type="GO" id="GO:0050660">
    <property type="term" value="F:flavin adenine dinucleotide binding"/>
    <property type="evidence" value="ECO:0007669"/>
    <property type="project" value="InterPro"/>
</dbReference>
<protein>
    <submittedName>
        <fullName evidence="3">FAD-linked oxidase</fullName>
    </submittedName>
</protein>
<proteinExistence type="predicted"/>
<keyword evidence="1" id="KW-0560">Oxidoreductase</keyword>
<accession>A0A163CEY4</accession>
<dbReference type="RefSeq" id="WP_066309902.1">
    <property type="nucleotide sequence ID" value="NZ_LQRT01000002.1"/>
</dbReference>
<dbReference type="STRING" id="1642818.AWE51_02565"/>
<dbReference type="PANTHER" id="PTHR43762:SF1">
    <property type="entry name" value="D-ARABINONO-1,4-LACTONE OXIDASE"/>
    <property type="match status" value="1"/>
</dbReference>
<dbReference type="Proteomes" id="UP000076715">
    <property type="component" value="Unassembled WGS sequence"/>
</dbReference>
<evidence type="ECO:0000259" key="2">
    <source>
        <dbReference type="Pfam" id="PF04030"/>
    </source>
</evidence>
<dbReference type="PANTHER" id="PTHR43762">
    <property type="entry name" value="L-GULONOLACTONE OXIDASE"/>
    <property type="match status" value="1"/>
</dbReference>
<feature type="domain" description="D-arabinono-1,4-lactone oxidase C-terminal" evidence="2">
    <location>
        <begin position="280"/>
        <end position="512"/>
    </location>
</feature>
<dbReference type="GO" id="GO:0003885">
    <property type="term" value="F:D-arabinono-1,4-lactone oxidase activity"/>
    <property type="evidence" value="ECO:0007669"/>
    <property type="project" value="InterPro"/>
</dbReference>
<evidence type="ECO:0000256" key="1">
    <source>
        <dbReference type="ARBA" id="ARBA00023002"/>
    </source>
</evidence>
<reference evidence="3 4" key="1">
    <citation type="submission" date="2016-01" db="EMBL/GenBank/DDBJ databases">
        <title>The draft genome sequence of Aquimarina sp. RZW4-3-2.</title>
        <authorList>
            <person name="Wang Y."/>
        </authorList>
    </citation>
    <scope>NUCLEOTIDE SEQUENCE [LARGE SCALE GENOMIC DNA]</scope>
    <source>
        <strain evidence="3 4">RZW4-3-2</strain>
    </source>
</reference>
<name>A0A163CEY4_9FLAO</name>
<dbReference type="GO" id="GO:0016020">
    <property type="term" value="C:membrane"/>
    <property type="evidence" value="ECO:0007669"/>
    <property type="project" value="InterPro"/>
</dbReference>
<sequence>MANTTSHHISHWDTLHNNGPFPLKLLQKTKLEGKANMPSEIDRYNDAAAEIRHLLQDALDNNEGFRAYGARWSMSSIAHQKDRMHYNVFMNLDLQISSRDLHHQTVYEQSNIFFFECGNTIKEISQALGAHGKSLKTSGASNGQTIAGCIGTGVHGSALDVGSVQDYVIGLNLILGPKPEDIVYIERHTKPALNDAFADKIKARIIRNDGLFNAALVGLGSFGFIHGVTIEAEDQFLLKRYVRKIDKNTALRLATTMDFANSDFKIDNEVDANGRGKRPYHYKVFINPYTSEDTYVIEAMYKKTYTNNYPDPFTTIEKSVYKDLIHLLIKISERFPKKIPWFIKRLQKQILPDVDEESLGTLYETFWDAPYQGPAFACSFGVDHKDSKKALQLLVDLTNNEGPIPGIYAMRFVKKTEATLGFTKFPITCMIEIDGVLWKKSNQLMSLKEFSRRMIQVLQQNSIDFTIHWGKNSDWGFPNLVKDMYGAKADEWKNYRENLLSKEMLNVFSNDFLKTIKLYDASNTNVVDEELIASIT</sequence>
<comment type="caution">
    <text evidence="3">The sequence shown here is derived from an EMBL/GenBank/DDBJ whole genome shotgun (WGS) entry which is preliminary data.</text>
</comment>
<dbReference type="EMBL" id="LQRT01000002">
    <property type="protein sequence ID" value="KZS42342.1"/>
    <property type="molecule type" value="Genomic_DNA"/>
</dbReference>
<evidence type="ECO:0000313" key="3">
    <source>
        <dbReference type="EMBL" id="KZS42342.1"/>
    </source>
</evidence>
<dbReference type="InterPro" id="IPR016169">
    <property type="entry name" value="FAD-bd_PCMH_sub2"/>
</dbReference>